<accession>A0A078II45</accession>
<dbReference type="EMBL" id="LK032848">
    <property type="protein sequence ID" value="CDY49617.1"/>
    <property type="molecule type" value="Genomic_DNA"/>
</dbReference>
<organism evidence="1 2">
    <name type="scientific">Brassica napus</name>
    <name type="common">Rape</name>
    <dbReference type="NCBI Taxonomy" id="3708"/>
    <lineage>
        <taxon>Eukaryota</taxon>
        <taxon>Viridiplantae</taxon>
        <taxon>Streptophyta</taxon>
        <taxon>Embryophyta</taxon>
        <taxon>Tracheophyta</taxon>
        <taxon>Spermatophyta</taxon>
        <taxon>Magnoliopsida</taxon>
        <taxon>eudicotyledons</taxon>
        <taxon>Gunneridae</taxon>
        <taxon>Pentapetalae</taxon>
        <taxon>rosids</taxon>
        <taxon>malvids</taxon>
        <taxon>Brassicales</taxon>
        <taxon>Brassicaceae</taxon>
        <taxon>Brassiceae</taxon>
        <taxon>Brassica</taxon>
    </lineage>
</organism>
<dbReference type="PaxDb" id="3708-A0A078II45"/>
<sequence length="48" mass="5892">MSIVMELEPQYPLIWLWSRKVERRWVVIWSWLDGKRFRCSCCCGALFL</sequence>
<name>A0A078II45_BRANA</name>
<dbReference type="Gramene" id="CDY49617">
    <property type="protein sequence ID" value="CDY49617"/>
    <property type="gene ID" value="GSBRNA2T00093467001"/>
</dbReference>
<reference evidence="1 2" key="1">
    <citation type="journal article" date="2014" name="Science">
        <title>Plant genetics. Early allopolyploid evolution in the post-Neolithic Brassica napus oilseed genome.</title>
        <authorList>
            <person name="Chalhoub B."/>
            <person name="Denoeud F."/>
            <person name="Liu S."/>
            <person name="Parkin I.A."/>
            <person name="Tang H."/>
            <person name="Wang X."/>
            <person name="Chiquet J."/>
            <person name="Belcram H."/>
            <person name="Tong C."/>
            <person name="Samans B."/>
            <person name="Correa M."/>
            <person name="Da Silva C."/>
            <person name="Just J."/>
            <person name="Falentin C."/>
            <person name="Koh C.S."/>
            <person name="Le Clainche I."/>
            <person name="Bernard M."/>
            <person name="Bento P."/>
            <person name="Noel B."/>
            <person name="Labadie K."/>
            <person name="Alberti A."/>
            <person name="Charles M."/>
            <person name="Arnaud D."/>
            <person name="Guo H."/>
            <person name="Daviaud C."/>
            <person name="Alamery S."/>
            <person name="Jabbari K."/>
            <person name="Zhao M."/>
            <person name="Edger P.P."/>
            <person name="Chelaifa H."/>
            <person name="Tack D."/>
            <person name="Lassalle G."/>
            <person name="Mestiri I."/>
            <person name="Schnel N."/>
            <person name="Le Paslier M.C."/>
            <person name="Fan G."/>
            <person name="Renault V."/>
            <person name="Bayer P.E."/>
            <person name="Golicz A.A."/>
            <person name="Manoli S."/>
            <person name="Lee T.H."/>
            <person name="Thi V.H."/>
            <person name="Chalabi S."/>
            <person name="Hu Q."/>
            <person name="Fan C."/>
            <person name="Tollenaere R."/>
            <person name="Lu Y."/>
            <person name="Battail C."/>
            <person name="Shen J."/>
            <person name="Sidebottom C.H."/>
            <person name="Wang X."/>
            <person name="Canaguier A."/>
            <person name="Chauveau A."/>
            <person name="Berard A."/>
            <person name="Deniot G."/>
            <person name="Guan M."/>
            <person name="Liu Z."/>
            <person name="Sun F."/>
            <person name="Lim Y.P."/>
            <person name="Lyons E."/>
            <person name="Town C.D."/>
            <person name="Bancroft I."/>
            <person name="Wang X."/>
            <person name="Meng J."/>
            <person name="Ma J."/>
            <person name="Pires J.C."/>
            <person name="King G.J."/>
            <person name="Brunel D."/>
            <person name="Delourme R."/>
            <person name="Renard M."/>
            <person name="Aury J.M."/>
            <person name="Adams K.L."/>
            <person name="Batley J."/>
            <person name="Snowdon R.J."/>
            <person name="Tost J."/>
            <person name="Edwards D."/>
            <person name="Zhou Y."/>
            <person name="Hua W."/>
            <person name="Sharpe A.G."/>
            <person name="Paterson A.H."/>
            <person name="Guan C."/>
            <person name="Wincker P."/>
        </authorList>
    </citation>
    <scope>NUCLEOTIDE SEQUENCE [LARGE SCALE GENOMIC DNA]</scope>
    <source>
        <strain evidence="2">cv. Darmor-bzh</strain>
    </source>
</reference>
<evidence type="ECO:0000313" key="2">
    <source>
        <dbReference type="Proteomes" id="UP000028999"/>
    </source>
</evidence>
<protein>
    <submittedName>
        <fullName evidence="1">BnaCnng17690D protein</fullName>
    </submittedName>
</protein>
<proteinExistence type="predicted"/>
<dbReference type="Proteomes" id="UP000028999">
    <property type="component" value="Unassembled WGS sequence"/>
</dbReference>
<dbReference type="AlphaFoldDB" id="A0A078II45"/>
<keyword evidence="2" id="KW-1185">Reference proteome</keyword>
<evidence type="ECO:0000313" key="1">
    <source>
        <dbReference type="EMBL" id="CDY49617.1"/>
    </source>
</evidence>
<gene>
    <name evidence="1" type="primary">BnaCnng17690D</name>
    <name evidence="1" type="ORF">GSBRNA2T00093467001</name>
</gene>